<dbReference type="GO" id="GO:0006367">
    <property type="term" value="P:transcription initiation at RNA polymerase II promoter"/>
    <property type="evidence" value="ECO:0007669"/>
    <property type="project" value="InterPro"/>
</dbReference>
<accession>A0A4P9YSW1</accession>
<dbReference type="OrthoDB" id="6275927at2759"/>
<keyword evidence="3" id="KW-0804">Transcription</keyword>
<dbReference type="EMBL" id="KZ991444">
    <property type="protein sequence ID" value="RKP22967.1"/>
    <property type="molecule type" value="Genomic_DNA"/>
</dbReference>
<proteinExistence type="inferred from homology"/>
<dbReference type="Proteomes" id="UP000278143">
    <property type="component" value="Unassembled WGS sequence"/>
</dbReference>
<dbReference type="FunFam" id="1.10.287.100:FF:000001">
    <property type="entry name" value="Transcription initiation factor IIA subunit"/>
    <property type="match status" value="1"/>
</dbReference>
<evidence type="ECO:0000256" key="5">
    <source>
        <dbReference type="ARBA" id="ARBA00074154"/>
    </source>
</evidence>
<dbReference type="PANTHER" id="PTHR12694">
    <property type="entry name" value="TRANSCRIPTION INITIATION FACTOR IIA SUBUNIT 1"/>
    <property type="match status" value="1"/>
</dbReference>
<protein>
    <recommendedName>
        <fullName evidence="5">Transcription initiation factor IIA large subunit</fullName>
    </recommendedName>
</protein>
<dbReference type="SUPFAM" id="SSF47396">
    <property type="entry name" value="Transcription factor IIA (TFIIA), alpha-helical domain"/>
    <property type="match status" value="1"/>
</dbReference>
<comment type="similarity">
    <text evidence="2">Belongs to the TFIIA subunit 1 family.</text>
</comment>
<reference evidence="7" key="1">
    <citation type="journal article" date="2018" name="Nat. Microbiol.">
        <title>Leveraging single-cell genomics to expand the fungal tree of life.</title>
        <authorList>
            <person name="Ahrendt S.R."/>
            <person name="Quandt C.A."/>
            <person name="Ciobanu D."/>
            <person name="Clum A."/>
            <person name="Salamov A."/>
            <person name="Andreopoulos B."/>
            <person name="Cheng J.F."/>
            <person name="Woyke T."/>
            <person name="Pelin A."/>
            <person name="Henrissat B."/>
            <person name="Reynolds N.K."/>
            <person name="Benny G.L."/>
            <person name="Smith M.E."/>
            <person name="James T.Y."/>
            <person name="Grigoriev I.V."/>
        </authorList>
    </citation>
    <scope>NUCLEOTIDE SEQUENCE [LARGE SCALE GENOMIC DNA]</scope>
    <source>
        <strain evidence="7">Benny S71-1</strain>
    </source>
</reference>
<organism evidence="6 7">
    <name type="scientific">Syncephalis pseudoplumigaleata</name>
    <dbReference type="NCBI Taxonomy" id="1712513"/>
    <lineage>
        <taxon>Eukaryota</taxon>
        <taxon>Fungi</taxon>
        <taxon>Fungi incertae sedis</taxon>
        <taxon>Zoopagomycota</taxon>
        <taxon>Zoopagomycotina</taxon>
        <taxon>Zoopagomycetes</taxon>
        <taxon>Zoopagales</taxon>
        <taxon>Piptocephalidaceae</taxon>
        <taxon>Syncephalis</taxon>
    </lineage>
</organism>
<evidence type="ECO:0000313" key="7">
    <source>
        <dbReference type="Proteomes" id="UP000278143"/>
    </source>
</evidence>
<dbReference type="Gene3D" id="1.10.287.100">
    <property type="match status" value="1"/>
</dbReference>
<dbReference type="PANTHER" id="PTHR12694:SF8">
    <property type="entry name" value="TRANSCRIPTION INITIATION FACTOR IIA SUBUNIT 1"/>
    <property type="match status" value="1"/>
</dbReference>
<evidence type="ECO:0000313" key="6">
    <source>
        <dbReference type="EMBL" id="RKP22967.1"/>
    </source>
</evidence>
<dbReference type="InterPro" id="IPR004855">
    <property type="entry name" value="TFIIA_asu/bsu"/>
</dbReference>
<name>A0A4P9YSW1_9FUNG</name>
<dbReference type="AlphaFoldDB" id="A0A4P9YSW1"/>
<evidence type="ECO:0000256" key="1">
    <source>
        <dbReference type="ARBA" id="ARBA00004123"/>
    </source>
</evidence>
<evidence type="ECO:0000256" key="3">
    <source>
        <dbReference type="ARBA" id="ARBA00023163"/>
    </source>
</evidence>
<comment type="subcellular location">
    <subcellularLocation>
        <location evidence="1">Nucleus</location>
    </subcellularLocation>
</comment>
<evidence type="ECO:0000256" key="4">
    <source>
        <dbReference type="ARBA" id="ARBA00023242"/>
    </source>
</evidence>
<sequence>MSVNLGNLYRAIIDDVVRNVQRDFEEHGIDESVLEEMKSSWEMKVSQMQVVNGFSLGDAADGQGGHYHAVGSELGGGPLSSADTNGAMTGHDVVGAMETMCVHVPHDAQ</sequence>
<keyword evidence="7" id="KW-1185">Reference proteome</keyword>
<dbReference type="GO" id="GO:0005672">
    <property type="term" value="C:transcription factor TFIIA complex"/>
    <property type="evidence" value="ECO:0007669"/>
    <property type="project" value="InterPro"/>
</dbReference>
<dbReference type="Pfam" id="PF03153">
    <property type="entry name" value="TFIIA"/>
    <property type="match status" value="1"/>
</dbReference>
<gene>
    <name evidence="6" type="ORF">SYNPS1DRAFT_31345</name>
</gene>
<evidence type="ECO:0000256" key="2">
    <source>
        <dbReference type="ARBA" id="ARBA00010059"/>
    </source>
</evidence>
<keyword evidence="4" id="KW-0539">Nucleus</keyword>